<dbReference type="EMBL" id="CP047364">
    <property type="protein sequence ID" value="QIH79472.1"/>
    <property type="molecule type" value="Genomic_DNA"/>
</dbReference>
<dbReference type="CDD" id="cd00093">
    <property type="entry name" value="HTH_XRE"/>
    <property type="match status" value="1"/>
</dbReference>
<sequence length="89" mass="9991">MNDITPQKARLIRLSLGLSKKEFSELLSVSHSVIEKYEADTRNSRLLPARIIEVINDDIITLANDLTLAASKFKDEKGANKNDSITNDY</sequence>
<reference evidence="2" key="1">
    <citation type="journal article" date="2020" name="Antimicrob. Agents Chemother.">
        <title>The novel macrolide resistance genes mef(D), msr(F) and msr(H) are present on resistance islands in Macrococcus canis, Macrococcus caseolyticus and Staphylococcus aureus.</title>
        <authorList>
            <person name="Schwendener S."/>
            <person name="Dona V."/>
            <person name="Perreten V."/>
        </authorList>
    </citation>
    <scope>NUCLEOTIDE SEQUENCE</scope>
    <source>
        <strain evidence="2">Epi0076A</strain>
        <plasmid evidence="2">pEpi0076A-1</plasmid>
    </source>
</reference>
<dbReference type="InterPro" id="IPR001387">
    <property type="entry name" value="Cro/C1-type_HTH"/>
</dbReference>
<geneLocation type="plasmid" evidence="3">
    <name>pepi0076a-1</name>
</geneLocation>
<dbReference type="Proteomes" id="UP000501122">
    <property type="component" value="Plasmid pEpi0076A-1"/>
</dbReference>
<dbReference type="Gene3D" id="1.10.260.40">
    <property type="entry name" value="lambda repressor-like DNA-binding domains"/>
    <property type="match status" value="1"/>
</dbReference>
<dbReference type="SUPFAM" id="SSF47413">
    <property type="entry name" value="lambda repressor-like DNA-binding domains"/>
    <property type="match status" value="1"/>
</dbReference>
<dbReference type="RefSeq" id="WP_164954103.1">
    <property type="nucleotide sequence ID" value="NZ_CP047364.1"/>
</dbReference>
<feature type="domain" description="HTH cro/C1-type" evidence="1">
    <location>
        <begin position="10"/>
        <end position="43"/>
    </location>
</feature>
<evidence type="ECO:0000313" key="3">
    <source>
        <dbReference type="Proteomes" id="UP000501122"/>
    </source>
</evidence>
<accession>A0AAE6X450</accession>
<dbReference type="InterPro" id="IPR010982">
    <property type="entry name" value="Lambda_DNA-bd_dom_sf"/>
</dbReference>
<dbReference type="GO" id="GO:0003677">
    <property type="term" value="F:DNA binding"/>
    <property type="evidence" value="ECO:0007669"/>
    <property type="project" value="InterPro"/>
</dbReference>
<organism evidence="2 3">
    <name type="scientific">Macrococcoides canis</name>
    <dbReference type="NCBI Taxonomy" id="1855823"/>
    <lineage>
        <taxon>Bacteria</taxon>
        <taxon>Bacillati</taxon>
        <taxon>Bacillota</taxon>
        <taxon>Bacilli</taxon>
        <taxon>Bacillales</taxon>
        <taxon>Staphylococcaceae</taxon>
        <taxon>Macrococcoides</taxon>
    </lineage>
</organism>
<dbReference type="AlphaFoldDB" id="A0AAE6X450"/>
<evidence type="ECO:0000259" key="1">
    <source>
        <dbReference type="Pfam" id="PF01381"/>
    </source>
</evidence>
<evidence type="ECO:0000313" key="2">
    <source>
        <dbReference type="EMBL" id="QIH79472.1"/>
    </source>
</evidence>
<keyword evidence="2" id="KW-0614">Plasmid</keyword>
<protein>
    <submittedName>
        <fullName evidence="2">Helix-turn-helix domain-containing protein</fullName>
    </submittedName>
</protein>
<proteinExistence type="predicted"/>
<gene>
    <name evidence="2" type="ORF">GTN30_12665</name>
</gene>
<name>A0AAE6X450_9STAP</name>
<dbReference type="Pfam" id="PF01381">
    <property type="entry name" value="HTH_3"/>
    <property type="match status" value="1"/>
</dbReference>